<feature type="compositionally biased region" description="Pro residues" evidence="5">
    <location>
        <begin position="7"/>
        <end position="17"/>
    </location>
</feature>
<feature type="compositionally biased region" description="Basic and acidic residues" evidence="5">
    <location>
        <begin position="220"/>
        <end position="234"/>
    </location>
</feature>
<evidence type="ECO:0000313" key="7">
    <source>
        <dbReference type="EMBL" id="ORX50467.1"/>
    </source>
</evidence>
<keyword evidence="1 4" id="KW-0479">Metal-binding</keyword>
<comment type="caution">
    <text evidence="7">The sequence shown here is derived from an EMBL/GenBank/DDBJ whole genome shotgun (WGS) entry which is preliminary data.</text>
</comment>
<evidence type="ECO:0000256" key="2">
    <source>
        <dbReference type="ARBA" id="ARBA00022771"/>
    </source>
</evidence>
<keyword evidence="2 4" id="KW-0863">Zinc-finger</keyword>
<dbReference type="EMBL" id="MCGT01000023">
    <property type="protein sequence ID" value="ORX50467.1"/>
    <property type="molecule type" value="Genomic_DNA"/>
</dbReference>
<keyword evidence="8" id="KW-1185">Reference proteome</keyword>
<evidence type="ECO:0000313" key="8">
    <source>
        <dbReference type="Proteomes" id="UP000242146"/>
    </source>
</evidence>
<dbReference type="Pfam" id="PF18044">
    <property type="entry name" value="zf-CCCH_4"/>
    <property type="match status" value="1"/>
</dbReference>
<dbReference type="GO" id="GO:0008270">
    <property type="term" value="F:zinc ion binding"/>
    <property type="evidence" value="ECO:0007669"/>
    <property type="project" value="UniProtKB-KW"/>
</dbReference>
<name>A0A1X2GC48_9FUNG</name>
<proteinExistence type="predicted"/>
<dbReference type="InterPro" id="IPR036855">
    <property type="entry name" value="Znf_CCCH_sf"/>
</dbReference>
<dbReference type="AlphaFoldDB" id="A0A1X2GC48"/>
<reference evidence="7 8" key="1">
    <citation type="submission" date="2016-07" db="EMBL/GenBank/DDBJ databases">
        <title>Pervasive Adenine N6-methylation of Active Genes in Fungi.</title>
        <authorList>
            <consortium name="DOE Joint Genome Institute"/>
            <person name="Mondo S.J."/>
            <person name="Dannebaum R.O."/>
            <person name="Kuo R.C."/>
            <person name="Labutti K."/>
            <person name="Haridas S."/>
            <person name="Kuo A."/>
            <person name="Salamov A."/>
            <person name="Ahrendt S.R."/>
            <person name="Lipzen A."/>
            <person name="Sullivan W."/>
            <person name="Andreopoulos W.B."/>
            <person name="Clum A."/>
            <person name="Lindquist E."/>
            <person name="Daum C."/>
            <person name="Ramamoorthy G.K."/>
            <person name="Gryganskyi A."/>
            <person name="Culley D."/>
            <person name="Magnuson J.K."/>
            <person name="James T.Y."/>
            <person name="O'Malley M.A."/>
            <person name="Stajich J.E."/>
            <person name="Spatafora J.W."/>
            <person name="Visel A."/>
            <person name="Grigoriev I.V."/>
        </authorList>
    </citation>
    <scope>NUCLEOTIDE SEQUENCE [LARGE SCALE GENOMIC DNA]</scope>
    <source>
        <strain evidence="7 8">NRRL 3301</strain>
    </source>
</reference>
<dbReference type="PROSITE" id="PS50103">
    <property type="entry name" value="ZF_C3H1"/>
    <property type="match status" value="1"/>
</dbReference>
<keyword evidence="3 4" id="KW-0862">Zinc</keyword>
<dbReference type="GO" id="GO:0005634">
    <property type="term" value="C:nucleus"/>
    <property type="evidence" value="ECO:0007669"/>
    <property type="project" value="TreeGrafter"/>
</dbReference>
<dbReference type="PANTHER" id="PTHR13309:SF0">
    <property type="entry name" value="FMR1-INTERACTING PROTEIN NUFIP1"/>
    <property type="match status" value="1"/>
</dbReference>
<feature type="compositionally biased region" description="Basic residues" evidence="5">
    <location>
        <begin position="241"/>
        <end position="255"/>
    </location>
</feature>
<gene>
    <name evidence="7" type="ORF">DM01DRAFT_1337644</name>
</gene>
<dbReference type="SMART" id="SM00356">
    <property type="entry name" value="ZnF_C3H1"/>
    <property type="match status" value="1"/>
</dbReference>
<dbReference type="Proteomes" id="UP000242146">
    <property type="component" value="Unassembled WGS sequence"/>
</dbReference>
<organism evidence="7 8">
    <name type="scientific">Hesseltinella vesiculosa</name>
    <dbReference type="NCBI Taxonomy" id="101127"/>
    <lineage>
        <taxon>Eukaryota</taxon>
        <taxon>Fungi</taxon>
        <taxon>Fungi incertae sedis</taxon>
        <taxon>Mucoromycota</taxon>
        <taxon>Mucoromycotina</taxon>
        <taxon>Mucoromycetes</taxon>
        <taxon>Mucorales</taxon>
        <taxon>Cunninghamellaceae</taxon>
        <taxon>Hesseltinella</taxon>
    </lineage>
</organism>
<evidence type="ECO:0000256" key="1">
    <source>
        <dbReference type="ARBA" id="ARBA00022723"/>
    </source>
</evidence>
<dbReference type="GO" id="GO:0000492">
    <property type="term" value="P:box C/D snoRNP assembly"/>
    <property type="evidence" value="ECO:0007669"/>
    <property type="project" value="TreeGrafter"/>
</dbReference>
<dbReference type="InterPro" id="IPR039136">
    <property type="entry name" value="NUFIP1-like"/>
</dbReference>
<dbReference type="Pfam" id="PF10453">
    <property type="entry name" value="NUFIP1"/>
    <property type="match status" value="1"/>
</dbReference>
<dbReference type="SUPFAM" id="SSF90229">
    <property type="entry name" value="CCCH zinc finger"/>
    <property type="match status" value="1"/>
</dbReference>
<dbReference type="InterPro" id="IPR000571">
    <property type="entry name" value="Znf_CCCH"/>
</dbReference>
<protein>
    <recommendedName>
        <fullName evidence="6">C3H1-type domain-containing protein</fullName>
    </recommendedName>
</protein>
<dbReference type="OrthoDB" id="273070at2759"/>
<feature type="region of interest" description="Disordered" evidence="5">
    <location>
        <begin position="172"/>
        <end position="192"/>
    </location>
</feature>
<dbReference type="STRING" id="101127.A0A1X2GC48"/>
<dbReference type="InterPro" id="IPR041367">
    <property type="entry name" value="Znf-CCCH_4"/>
</dbReference>
<feature type="region of interest" description="Disordered" evidence="5">
    <location>
        <begin position="1"/>
        <end position="43"/>
    </location>
</feature>
<feature type="region of interest" description="Disordered" evidence="5">
    <location>
        <begin position="214"/>
        <end position="263"/>
    </location>
</feature>
<accession>A0A1X2GC48</accession>
<dbReference type="InterPro" id="IPR019496">
    <property type="entry name" value="NUFIP1_cons_dom"/>
</dbReference>
<evidence type="ECO:0000259" key="6">
    <source>
        <dbReference type="PROSITE" id="PS50103"/>
    </source>
</evidence>
<dbReference type="PANTHER" id="PTHR13309">
    <property type="entry name" value="NUCLEAR FRAGILE X MENTAL RETARDATION PROTEIN INTERACTING PROTEIN 1"/>
    <property type="match status" value="1"/>
</dbReference>
<evidence type="ECO:0000256" key="5">
    <source>
        <dbReference type="SAM" id="MobiDB-lite"/>
    </source>
</evidence>
<feature type="compositionally biased region" description="Basic and acidic residues" evidence="5">
    <location>
        <begin position="177"/>
        <end position="187"/>
    </location>
</feature>
<evidence type="ECO:0000256" key="3">
    <source>
        <dbReference type="ARBA" id="ARBA00022833"/>
    </source>
</evidence>
<sequence>MSYHWQMPPPWNRPPQRPATSQSISPHLQQIQQRNHERQALGSAAAAALSNVFNPHLQPPQPHSPYYHPANPAYPAYPAYTDYMDSSHQPHAYPDPYSPPPPLSALARAPASTPDQRQMIAYDDIQVQPKGKTCCDRWYKSDLAYQQHCKQHVKCPDCHDFYGIPAMIASHQAQAHGKNDNEKKKPDGIVPLNAPKLQTQEEIDAWIAARKRNWPSSQNVERKKREADERHARGELPLTAAKRRKIDKQNQKKPTHAVPGLVDYAATDEDEDGIMDLEADAVSSKDPTSMGKLPEHDTPKKPICKYFLRGKCRNTANCRFSHERPAKVYIPFPL</sequence>
<feature type="domain" description="C3H1-type" evidence="6">
    <location>
        <begin position="298"/>
        <end position="325"/>
    </location>
</feature>
<dbReference type="Gene3D" id="4.10.1000.10">
    <property type="entry name" value="Zinc finger, CCCH-type"/>
    <property type="match status" value="1"/>
</dbReference>
<evidence type="ECO:0000256" key="4">
    <source>
        <dbReference type="PROSITE-ProRule" id="PRU00723"/>
    </source>
</evidence>
<feature type="compositionally biased region" description="Polar residues" evidence="5">
    <location>
        <begin position="19"/>
        <end position="33"/>
    </location>
</feature>
<dbReference type="GO" id="GO:0003723">
    <property type="term" value="F:RNA binding"/>
    <property type="evidence" value="ECO:0007669"/>
    <property type="project" value="InterPro"/>
</dbReference>
<feature type="zinc finger region" description="C3H1-type" evidence="4">
    <location>
        <begin position="298"/>
        <end position="325"/>
    </location>
</feature>